<name>A0A2D1TX10_9ACTN</name>
<dbReference type="AlphaFoldDB" id="A0A2D1TX10"/>
<dbReference type="EMBL" id="CP024160">
    <property type="protein sequence ID" value="ATP53880.1"/>
    <property type="molecule type" value="Genomic_DNA"/>
</dbReference>
<organism evidence="1 2">
    <name type="scientific">Collinsella aerofaciens</name>
    <dbReference type="NCBI Taxonomy" id="74426"/>
    <lineage>
        <taxon>Bacteria</taxon>
        <taxon>Bacillati</taxon>
        <taxon>Actinomycetota</taxon>
        <taxon>Coriobacteriia</taxon>
        <taxon>Coriobacteriales</taxon>
        <taxon>Coriobacteriaceae</taxon>
        <taxon>Collinsella</taxon>
    </lineage>
</organism>
<evidence type="ECO:0000313" key="2">
    <source>
        <dbReference type="Proteomes" id="UP000225608"/>
    </source>
</evidence>
<sequence>MEQELNLLLVVGAPLDPVPSQEKLRQLLTDARVVWGPKASRGTDQIIYKRFLGEVPNMEKAFADGNEAQVSAIAANALKVVNGALDPVLEAAAENNQISAGQLDLICNKTKKRIKKTHFGVEYQVDEALVRKRAAELKYTVAEGGATASTNDGSNDVYKRYMEDKLPGWAGYKKETDLIALGKSDLYDFACPDGCADPYRAPSADLLAKAKQVAGSFRANTPEQAAAASLEALCRKAFGTDDARKEYDACLNRLKLNRVFDELDELASFSDNSLRVEQQRAAVETLAPFVADKTEARSLLVGHCKKKGISLERDAELDSLVQCRCGHMNDKSAATCGRCGLPLMLECPSCHKKYPNTNDRCPGCGAPLGAAIEDAERLCDAADKLAGWLNFEGAKANLAQARSAWPSLPRVAEVDTKVAQLQAAAGDLGAKLTSAIAERRFAEADGLLRRALLVPGVDAAYLKAREAEVSSGVAEADDLVRQAQGTADAEEAAELCEQALARCADHAAARSFLASHAPQSVSNLEARGNAETSTVSLVWQPSRSRGALVYEVYVVEGDGSSGDQLLGTTDQPSYTHEHAPQGCALAYKVVVVRVGVRSQPATSEVIALAPDLTDVRFMPAHEQIEVSWKPLPSSATVQITPLDGGDPITVPSGGHYVIGGLTDGVTYHYEMSASFDIVGLGRRQTHPQTFEATPLDATRYVDGLVSRAHKGAEGVFDLEWEDVGAEVRFFGSVDAKSIPQPGSTSDVASLERDFEVVSVNVAGPGKGTLTWKSDEVLYFFAATVCGSSAIVGAKARVSNGGKVSIDSIEEANGKLLIYVSVKDRAVTGFSVAVSETGFVDDLSDSSCQPRPVSKKNWERDGCLTVPAPDGQRLYVSVFSRKGSVGSFEFSDPAQQIFERRHAHVCYERTDSKKLFGPRESTFTFSAQEGGSFTLPKTKVAYCIGNLSPALSVDSVTLEEFGPVEVDGTYSITVTLPKAKKISIQAFPAAGIKSVEDAYITSSGYLVQ</sequence>
<accession>A0A2D1TX10</accession>
<reference evidence="1 2" key="1">
    <citation type="submission" date="2017-10" db="EMBL/GenBank/DDBJ databases">
        <title>Complete genome sequence of Collinsella aerofaciens isolated from the gut of a healthy adult Indian.</title>
        <authorList>
            <person name="Bag S."/>
            <person name="Ghosh T.S."/>
            <person name="Das B."/>
        </authorList>
    </citation>
    <scope>NUCLEOTIDE SEQUENCE [LARGE SCALE GENOMIC DNA]</scope>
    <source>
        <strain evidence="2">indica</strain>
    </source>
</reference>
<dbReference type="RefSeq" id="WP_099431988.1">
    <property type="nucleotide sequence ID" value="NZ_CP024160.1"/>
</dbReference>
<protein>
    <recommendedName>
        <fullName evidence="3">Fibronectin type-III domain-containing protein</fullName>
    </recommendedName>
</protein>
<dbReference type="GO" id="GO:0005975">
    <property type="term" value="P:carbohydrate metabolic process"/>
    <property type="evidence" value="ECO:0007669"/>
    <property type="project" value="UniProtKB-ARBA"/>
</dbReference>
<evidence type="ECO:0000313" key="1">
    <source>
        <dbReference type="EMBL" id="ATP53880.1"/>
    </source>
</evidence>
<proteinExistence type="predicted"/>
<evidence type="ECO:0008006" key="3">
    <source>
        <dbReference type="Google" id="ProtNLM"/>
    </source>
</evidence>
<dbReference type="InterPro" id="IPR013783">
    <property type="entry name" value="Ig-like_fold"/>
</dbReference>
<dbReference type="KEGG" id="caer:CSV91_04625"/>
<dbReference type="Gene3D" id="2.60.40.10">
    <property type="entry name" value="Immunoglobulins"/>
    <property type="match status" value="1"/>
</dbReference>
<gene>
    <name evidence="1" type="ORF">CSV91_04625</name>
</gene>
<dbReference type="SUPFAM" id="SSF49265">
    <property type="entry name" value="Fibronectin type III"/>
    <property type="match status" value="1"/>
</dbReference>
<dbReference type="Proteomes" id="UP000225608">
    <property type="component" value="Chromosome"/>
</dbReference>
<dbReference type="InterPro" id="IPR036116">
    <property type="entry name" value="FN3_sf"/>
</dbReference>